<evidence type="ECO:0000256" key="8">
    <source>
        <dbReference type="ARBA" id="ARBA00022989"/>
    </source>
</evidence>
<dbReference type="SUPFAM" id="SSF55874">
    <property type="entry name" value="ATPase domain of HSP90 chaperone/DNA topoisomerase II/histidine kinase"/>
    <property type="match status" value="1"/>
</dbReference>
<keyword evidence="8 11" id="KW-1133">Transmembrane helix</keyword>
<dbReference type="SMART" id="SM00304">
    <property type="entry name" value="HAMP"/>
    <property type="match status" value="1"/>
</dbReference>
<sequence>MRRLYASLRGRLVIAFTLIAVAASALVAGIGYELVKQRVMERAEQDALADVRATLEGTRVPIGALWPGDSPPTDMEITVLQKSLRPQNGAVVVRYEEYLYPDGDFAMGDVPPDLRARAADRTVSKRERLHGRMWLVIGTPVWRVEPIHLPQPTGMSVFVFAPLDAEEQLLSGMRRSLATAGTIMLVVALAVALVSAQGVLLPVRRLGSAARALGAGHLDTRLPVHGQDELAELTATFNDTAAALERSVSELRALEAMSRRFVADVSHELRTPLTAMTAVTDMLSEEADRLPRESAAAVRLVLREIERLRTMVEQLIEASRFDSGTATLSLEAVNVADAIQDCLEMRGWSEKVEVKALRGLAFTLDPRRFDVILANLVGNALRHGEPPVVVTARVTPHGLEVKVRDHGKGIPPGDLPHVFNRFYKAGTGGDGSGLGLSIARSNAQLHGGTISVRRQEPGTLFTVWLPPV</sequence>
<dbReference type="OrthoDB" id="9786919at2"/>
<evidence type="ECO:0000256" key="11">
    <source>
        <dbReference type="SAM" id="Phobius"/>
    </source>
</evidence>
<keyword evidence="5" id="KW-0808">Transferase</keyword>
<dbReference type="AlphaFoldDB" id="A0A8J3WDM4"/>
<dbReference type="PANTHER" id="PTHR45436">
    <property type="entry name" value="SENSOR HISTIDINE KINASE YKOH"/>
    <property type="match status" value="1"/>
</dbReference>
<evidence type="ECO:0000313" key="15">
    <source>
        <dbReference type="Proteomes" id="UP000655044"/>
    </source>
</evidence>
<evidence type="ECO:0000259" key="13">
    <source>
        <dbReference type="PROSITE" id="PS50885"/>
    </source>
</evidence>
<dbReference type="Pfam" id="PF00512">
    <property type="entry name" value="HisKA"/>
    <property type="match status" value="1"/>
</dbReference>
<dbReference type="GO" id="GO:0000155">
    <property type="term" value="F:phosphorelay sensor kinase activity"/>
    <property type="evidence" value="ECO:0007669"/>
    <property type="project" value="InterPro"/>
</dbReference>
<organism evidence="14 15">
    <name type="scientific">Planobispora rosea</name>
    <dbReference type="NCBI Taxonomy" id="35762"/>
    <lineage>
        <taxon>Bacteria</taxon>
        <taxon>Bacillati</taxon>
        <taxon>Actinomycetota</taxon>
        <taxon>Actinomycetes</taxon>
        <taxon>Streptosporangiales</taxon>
        <taxon>Streptosporangiaceae</taxon>
        <taxon>Planobispora</taxon>
    </lineage>
</organism>
<comment type="caution">
    <text evidence="14">The sequence shown here is derived from an EMBL/GenBank/DDBJ whole genome shotgun (WGS) entry which is preliminary data.</text>
</comment>
<dbReference type="CDD" id="cd00075">
    <property type="entry name" value="HATPase"/>
    <property type="match status" value="1"/>
</dbReference>
<dbReference type="Pfam" id="PF02518">
    <property type="entry name" value="HATPase_c"/>
    <property type="match status" value="1"/>
</dbReference>
<feature type="domain" description="HAMP" evidence="13">
    <location>
        <begin position="197"/>
        <end position="249"/>
    </location>
</feature>
<evidence type="ECO:0000313" key="14">
    <source>
        <dbReference type="EMBL" id="GIH84992.1"/>
    </source>
</evidence>
<proteinExistence type="predicted"/>
<dbReference type="InterPro" id="IPR003661">
    <property type="entry name" value="HisK_dim/P_dom"/>
</dbReference>
<dbReference type="SUPFAM" id="SSF47384">
    <property type="entry name" value="Homodimeric domain of signal transducing histidine kinase"/>
    <property type="match status" value="1"/>
</dbReference>
<evidence type="ECO:0000256" key="2">
    <source>
        <dbReference type="ARBA" id="ARBA00004236"/>
    </source>
</evidence>
<dbReference type="Pfam" id="PF00672">
    <property type="entry name" value="HAMP"/>
    <property type="match status" value="1"/>
</dbReference>
<keyword evidence="9" id="KW-0902">Two-component regulatory system</keyword>
<dbReference type="GO" id="GO:0005886">
    <property type="term" value="C:plasma membrane"/>
    <property type="evidence" value="ECO:0007669"/>
    <property type="project" value="UniProtKB-SubCell"/>
</dbReference>
<dbReference type="CDD" id="cd00082">
    <property type="entry name" value="HisKA"/>
    <property type="match status" value="1"/>
</dbReference>
<dbReference type="InterPro" id="IPR005467">
    <property type="entry name" value="His_kinase_dom"/>
</dbReference>
<feature type="transmembrane region" description="Helical" evidence="11">
    <location>
        <begin position="177"/>
        <end position="201"/>
    </location>
</feature>
<dbReference type="FunFam" id="1.10.287.130:FF:000010">
    <property type="entry name" value="Two-component sensor histidine kinase"/>
    <property type="match status" value="1"/>
</dbReference>
<dbReference type="SMART" id="SM00388">
    <property type="entry name" value="HisKA"/>
    <property type="match status" value="1"/>
</dbReference>
<evidence type="ECO:0000256" key="4">
    <source>
        <dbReference type="ARBA" id="ARBA00022553"/>
    </source>
</evidence>
<evidence type="ECO:0000256" key="7">
    <source>
        <dbReference type="ARBA" id="ARBA00022777"/>
    </source>
</evidence>
<accession>A0A8J3WDM4</accession>
<keyword evidence="4" id="KW-0597">Phosphoprotein</keyword>
<dbReference type="Gene3D" id="1.10.287.130">
    <property type="match status" value="1"/>
</dbReference>
<dbReference type="InterPro" id="IPR004358">
    <property type="entry name" value="Sig_transdc_His_kin-like_C"/>
</dbReference>
<reference evidence="14" key="1">
    <citation type="submission" date="2021-01" db="EMBL/GenBank/DDBJ databases">
        <title>Whole genome shotgun sequence of Planobispora rosea NBRC 15558.</title>
        <authorList>
            <person name="Komaki H."/>
            <person name="Tamura T."/>
        </authorList>
    </citation>
    <scope>NUCLEOTIDE SEQUENCE</scope>
    <source>
        <strain evidence="14">NBRC 15558</strain>
    </source>
</reference>
<dbReference type="InterPro" id="IPR036097">
    <property type="entry name" value="HisK_dim/P_sf"/>
</dbReference>
<evidence type="ECO:0000256" key="6">
    <source>
        <dbReference type="ARBA" id="ARBA00022692"/>
    </source>
</evidence>
<comment type="subcellular location">
    <subcellularLocation>
        <location evidence="2">Cell membrane</location>
    </subcellularLocation>
</comment>
<dbReference type="PRINTS" id="PR00344">
    <property type="entry name" value="BCTRLSENSOR"/>
</dbReference>
<gene>
    <name evidence="14" type="ORF">Pro02_34000</name>
</gene>
<dbReference type="PROSITE" id="PS50109">
    <property type="entry name" value="HIS_KIN"/>
    <property type="match status" value="1"/>
</dbReference>
<protein>
    <recommendedName>
        <fullName evidence="3">histidine kinase</fullName>
        <ecNumber evidence="3">2.7.13.3</ecNumber>
    </recommendedName>
</protein>
<evidence type="ECO:0000256" key="9">
    <source>
        <dbReference type="ARBA" id="ARBA00023012"/>
    </source>
</evidence>
<evidence type="ECO:0000259" key="12">
    <source>
        <dbReference type="PROSITE" id="PS50109"/>
    </source>
</evidence>
<dbReference type="EC" id="2.7.13.3" evidence="3"/>
<dbReference type="Proteomes" id="UP000655044">
    <property type="component" value="Unassembled WGS sequence"/>
</dbReference>
<feature type="transmembrane region" description="Helical" evidence="11">
    <location>
        <begin position="12"/>
        <end position="35"/>
    </location>
</feature>
<evidence type="ECO:0000256" key="1">
    <source>
        <dbReference type="ARBA" id="ARBA00000085"/>
    </source>
</evidence>
<dbReference type="PANTHER" id="PTHR45436:SF5">
    <property type="entry name" value="SENSOR HISTIDINE KINASE TRCS"/>
    <property type="match status" value="1"/>
</dbReference>
<dbReference type="PROSITE" id="PS50885">
    <property type="entry name" value="HAMP"/>
    <property type="match status" value="1"/>
</dbReference>
<keyword evidence="7 14" id="KW-0418">Kinase</keyword>
<feature type="domain" description="Histidine kinase" evidence="12">
    <location>
        <begin position="264"/>
        <end position="468"/>
    </location>
</feature>
<dbReference type="InterPro" id="IPR036890">
    <property type="entry name" value="HATPase_C_sf"/>
</dbReference>
<dbReference type="InterPro" id="IPR003594">
    <property type="entry name" value="HATPase_dom"/>
</dbReference>
<dbReference type="CDD" id="cd06225">
    <property type="entry name" value="HAMP"/>
    <property type="match status" value="1"/>
</dbReference>
<dbReference type="InterPro" id="IPR050428">
    <property type="entry name" value="TCS_sensor_his_kinase"/>
</dbReference>
<dbReference type="EMBL" id="BOOI01000029">
    <property type="protein sequence ID" value="GIH84992.1"/>
    <property type="molecule type" value="Genomic_DNA"/>
</dbReference>
<dbReference type="SMART" id="SM00387">
    <property type="entry name" value="HATPase_c"/>
    <property type="match status" value="1"/>
</dbReference>
<name>A0A8J3WDM4_PLARO</name>
<evidence type="ECO:0000256" key="5">
    <source>
        <dbReference type="ARBA" id="ARBA00022679"/>
    </source>
</evidence>
<dbReference type="SUPFAM" id="SSF158472">
    <property type="entry name" value="HAMP domain-like"/>
    <property type="match status" value="1"/>
</dbReference>
<dbReference type="RefSeq" id="WP_068927172.1">
    <property type="nucleotide sequence ID" value="NZ_BMQP01000010.1"/>
</dbReference>
<dbReference type="Gene3D" id="6.10.340.10">
    <property type="match status" value="1"/>
</dbReference>
<dbReference type="InterPro" id="IPR003660">
    <property type="entry name" value="HAMP_dom"/>
</dbReference>
<comment type="catalytic activity">
    <reaction evidence="1">
        <text>ATP + protein L-histidine = ADP + protein N-phospho-L-histidine.</text>
        <dbReference type="EC" id="2.7.13.3"/>
    </reaction>
</comment>
<evidence type="ECO:0000256" key="3">
    <source>
        <dbReference type="ARBA" id="ARBA00012438"/>
    </source>
</evidence>
<keyword evidence="10 11" id="KW-0472">Membrane</keyword>
<keyword evidence="15" id="KW-1185">Reference proteome</keyword>
<keyword evidence="6 11" id="KW-0812">Transmembrane</keyword>
<evidence type="ECO:0000256" key="10">
    <source>
        <dbReference type="ARBA" id="ARBA00023136"/>
    </source>
</evidence>
<dbReference type="Gene3D" id="3.30.565.10">
    <property type="entry name" value="Histidine kinase-like ATPase, C-terminal domain"/>
    <property type="match status" value="1"/>
</dbReference>